<evidence type="ECO:0000313" key="3">
    <source>
        <dbReference type="EMBL" id="SUQ19145.1"/>
    </source>
</evidence>
<dbReference type="InterPro" id="IPR051044">
    <property type="entry name" value="MAG_DAG_Lipase"/>
</dbReference>
<keyword evidence="1" id="KW-1133">Transmembrane helix</keyword>
<organism evidence="3 4">
    <name type="scientific">Fibrobacter succinogenes</name>
    <name type="common">Bacteroides succinogenes</name>
    <dbReference type="NCBI Taxonomy" id="833"/>
    <lineage>
        <taxon>Bacteria</taxon>
        <taxon>Pseudomonadati</taxon>
        <taxon>Fibrobacterota</taxon>
        <taxon>Fibrobacteria</taxon>
        <taxon>Fibrobacterales</taxon>
        <taxon>Fibrobacteraceae</taxon>
        <taxon>Fibrobacter</taxon>
    </lineage>
</organism>
<dbReference type="InterPro" id="IPR022742">
    <property type="entry name" value="Hydrolase_4"/>
</dbReference>
<dbReference type="InterPro" id="IPR029058">
    <property type="entry name" value="AB_hydrolase_fold"/>
</dbReference>
<accession>A0A380RV20</accession>
<keyword evidence="1" id="KW-0472">Membrane</keyword>
<protein>
    <submittedName>
        <fullName evidence="3">Lysophospholipase, alpha-beta hydrolase superfamily</fullName>
    </submittedName>
</protein>
<dbReference type="SUPFAM" id="SSF53474">
    <property type="entry name" value="alpha/beta-Hydrolases"/>
    <property type="match status" value="1"/>
</dbReference>
<evidence type="ECO:0000256" key="1">
    <source>
        <dbReference type="SAM" id="Phobius"/>
    </source>
</evidence>
<keyword evidence="3" id="KW-0378">Hydrolase</keyword>
<dbReference type="Pfam" id="PF12146">
    <property type="entry name" value="Hydrolase_4"/>
    <property type="match status" value="1"/>
</dbReference>
<dbReference type="PANTHER" id="PTHR11614">
    <property type="entry name" value="PHOSPHOLIPASE-RELATED"/>
    <property type="match status" value="1"/>
</dbReference>
<dbReference type="GO" id="GO:0016787">
    <property type="term" value="F:hydrolase activity"/>
    <property type="evidence" value="ECO:0007669"/>
    <property type="project" value="UniProtKB-KW"/>
</dbReference>
<dbReference type="Proteomes" id="UP000255423">
    <property type="component" value="Unassembled WGS sequence"/>
</dbReference>
<dbReference type="EMBL" id="UHJL01000001">
    <property type="protein sequence ID" value="SUQ19145.1"/>
    <property type="molecule type" value="Genomic_DNA"/>
</dbReference>
<name>A0A380RV20_FIBSU</name>
<dbReference type="RefSeq" id="WP_258285184.1">
    <property type="nucleotide sequence ID" value="NZ_UHJL01000001.1"/>
</dbReference>
<dbReference type="AlphaFoldDB" id="A0A380RV20"/>
<reference evidence="3 4" key="1">
    <citation type="submission" date="2017-08" db="EMBL/GenBank/DDBJ databases">
        <authorList>
            <person name="de Groot N.N."/>
        </authorList>
    </citation>
    <scope>NUCLEOTIDE SEQUENCE [LARGE SCALE GENOMIC DNA]</scope>
    <source>
        <strain evidence="3 4">HM2</strain>
    </source>
</reference>
<keyword evidence="1" id="KW-0812">Transmembrane</keyword>
<feature type="domain" description="Serine aminopeptidase S33" evidence="2">
    <location>
        <begin position="106"/>
        <end position="316"/>
    </location>
</feature>
<sequence>MKKAKIIVMIIPLVLFFIASAVYVYFANAEALHDVMLDSTSKIDVDPDIIEKSLSKVQVDMELGEPFKVYPIETSPDSEEVFRSTLIEYPFGSSPRADSQNNVSLRGIILYVHGYNDYFFQKELAEKADSAGFAFFAIDLHYCGRSYVDGDPRGDMRNIKEFYAELDVAVELSKKIAVDDYEEAERVPFVIVAHSQGGLISSLYVNDRSDEHFAALVLNSPFLDMNFNWFLRKIGLPILADLSIFMPDFSVGSTGDPNYAYSLLKHEKGEWEYNENLKSESRPEQFLGWLRAIMNGQKRVHSKLNIKSPVLVMHGDCSADGEEWSEDYTHCDGVLNVDHIQEWAPNLGEKVTTRTIPDGLHDLFLSRKDVRDKAYQEAFSFIDSHVK</sequence>
<proteinExistence type="predicted"/>
<evidence type="ECO:0000259" key="2">
    <source>
        <dbReference type="Pfam" id="PF12146"/>
    </source>
</evidence>
<gene>
    <name evidence="3" type="ORF">SAMN05661053_0372</name>
</gene>
<feature type="transmembrane region" description="Helical" evidence="1">
    <location>
        <begin position="7"/>
        <end position="26"/>
    </location>
</feature>
<dbReference type="Gene3D" id="3.40.50.1820">
    <property type="entry name" value="alpha/beta hydrolase"/>
    <property type="match status" value="1"/>
</dbReference>
<evidence type="ECO:0000313" key="4">
    <source>
        <dbReference type="Proteomes" id="UP000255423"/>
    </source>
</evidence>